<keyword evidence="2" id="KW-1185">Reference proteome</keyword>
<dbReference type="EMBL" id="ANNX02000021">
    <property type="protein sequence ID" value="KYC41450.1"/>
    <property type="molecule type" value="Genomic_DNA"/>
</dbReference>
<name>A0A139X9T3_9CYAN</name>
<reference evidence="1 2" key="1">
    <citation type="journal article" date="2013" name="Genome Biol. Evol.">
        <title>Genomes of Stigonematalean cyanobacteria (subsection V) and the evolution of oxygenic photosynthesis from prokaryotes to plastids.</title>
        <authorList>
            <person name="Dagan T."/>
            <person name="Roettger M."/>
            <person name="Stucken K."/>
            <person name="Landan G."/>
            <person name="Koch R."/>
            <person name="Major P."/>
            <person name="Gould S.B."/>
            <person name="Goremykin V.V."/>
            <person name="Rippka R."/>
            <person name="Tandeau de Marsac N."/>
            <person name="Gugger M."/>
            <person name="Lockhart P.J."/>
            <person name="Allen J.F."/>
            <person name="Brune I."/>
            <person name="Maus I."/>
            <person name="Puhler A."/>
            <person name="Martin W.F."/>
        </authorList>
    </citation>
    <scope>NUCLEOTIDE SEQUENCE [LARGE SCALE GENOMIC DNA]</scope>
    <source>
        <strain evidence="1 2">PCC 7110</strain>
    </source>
</reference>
<evidence type="ECO:0000313" key="2">
    <source>
        <dbReference type="Proteomes" id="UP000076925"/>
    </source>
</evidence>
<dbReference type="RefSeq" id="WP_026134770.1">
    <property type="nucleotide sequence ID" value="NZ_KQ976354.1"/>
</dbReference>
<accession>A0A139X9T3</accession>
<evidence type="ECO:0000313" key="1">
    <source>
        <dbReference type="EMBL" id="KYC41450.1"/>
    </source>
</evidence>
<dbReference type="Proteomes" id="UP000076925">
    <property type="component" value="Unassembled WGS sequence"/>
</dbReference>
<organism evidence="1 2">
    <name type="scientific">Scytonema hofmannii PCC 7110</name>
    <dbReference type="NCBI Taxonomy" id="128403"/>
    <lineage>
        <taxon>Bacteria</taxon>
        <taxon>Bacillati</taxon>
        <taxon>Cyanobacteriota</taxon>
        <taxon>Cyanophyceae</taxon>
        <taxon>Nostocales</taxon>
        <taxon>Scytonemataceae</taxon>
        <taxon>Scytonema</taxon>
    </lineage>
</organism>
<dbReference type="OrthoDB" id="8780745at2"/>
<dbReference type="STRING" id="128403.WA1_22435"/>
<protein>
    <submittedName>
        <fullName evidence="1">Uncharacterized protein</fullName>
    </submittedName>
</protein>
<comment type="caution">
    <text evidence="1">The sequence shown here is derived from an EMBL/GenBank/DDBJ whole genome shotgun (WGS) entry which is preliminary data.</text>
</comment>
<sequence>MRSQVLPNPLTNEFIHDIQEVLSGLVKVVVKTQDLQKVLLNGGSPCTVQEMKKRFDDYLSDLAKGKDPGKVRIVVE</sequence>
<dbReference type="AlphaFoldDB" id="A0A139X9T3"/>
<proteinExistence type="predicted"/>
<gene>
    <name evidence="1" type="ORF">WA1_22435</name>
</gene>